<evidence type="ECO:0000259" key="1">
    <source>
        <dbReference type="Pfam" id="PF12146"/>
    </source>
</evidence>
<comment type="caution">
    <text evidence="2">The sequence shown here is derived from an EMBL/GenBank/DDBJ whole genome shotgun (WGS) entry which is preliminary data.</text>
</comment>
<gene>
    <name evidence="2" type="ORF">GCM10025881_18140</name>
</gene>
<dbReference type="InterPro" id="IPR029058">
    <property type="entry name" value="AB_hydrolase_fold"/>
</dbReference>
<feature type="domain" description="Serine aminopeptidase S33" evidence="1">
    <location>
        <begin position="33"/>
        <end position="272"/>
    </location>
</feature>
<keyword evidence="3" id="KW-1185">Reference proteome</keyword>
<dbReference type="Proteomes" id="UP001157034">
    <property type="component" value="Unassembled WGS sequence"/>
</dbReference>
<dbReference type="PANTHER" id="PTHR11614">
    <property type="entry name" value="PHOSPHOLIPASE-RELATED"/>
    <property type="match status" value="1"/>
</dbReference>
<dbReference type="Gene3D" id="3.40.50.1820">
    <property type="entry name" value="alpha/beta hydrolase"/>
    <property type="match status" value="1"/>
</dbReference>
<dbReference type="InterPro" id="IPR051044">
    <property type="entry name" value="MAG_DAG_Lipase"/>
</dbReference>
<proteinExistence type="predicted"/>
<dbReference type="EMBL" id="BSVB01000001">
    <property type="protein sequence ID" value="GMA94990.1"/>
    <property type="molecule type" value="Genomic_DNA"/>
</dbReference>
<dbReference type="SUPFAM" id="SSF53474">
    <property type="entry name" value="alpha/beta-Hydrolases"/>
    <property type="match status" value="1"/>
</dbReference>
<organism evidence="2 3">
    <name type="scientific">Pseudolysinimonas kribbensis</name>
    <dbReference type="NCBI Taxonomy" id="433641"/>
    <lineage>
        <taxon>Bacteria</taxon>
        <taxon>Bacillati</taxon>
        <taxon>Actinomycetota</taxon>
        <taxon>Actinomycetes</taxon>
        <taxon>Micrococcales</taxon>
        <taxon>Microbacteriaceae</taxon>
        <taxon>Pseudolysinimonas</taxon>
    </lineage>
</organism>
<dbReference type="RefSeq" id="WP_284253848.1">
    <property type="nucleotide sequence ID" value="NZ_BSVB01000001.1"/>
</dbReference>
<sequence>MSQSGKAQTTAVEATFTDAEGVQIHTWRWDAAQPRGIVELLHGLGEYATRYEPLARDLVAAGYTVRALDYRGHGATGLGQWGGDVSKLGRLGPGGVRATIAGIRSFTADVRAEHGALPLVLLGHSMGSLFAQMLLNDDATPWDGAVLSGTAYRTFRHMNSGDLNKRFRMPGGTGAEWLSRDPAVATRFRDDPLTFEARTIQLYGLLDALRLLGTPRRLARDLPLLIQVGTDDALGGPRSATLLAQAYRRRGGLTDVTLELYEGARHEVYNETTRAEVIADLVEWLRPLGQKRPLSRRITGRFWPGAGS</sequence>
<accession>A0ABQ6K7R2</accession>
<dbReference type="InterPro" id="IPR022742">
    <property type="entry name" value="Hydrolase_4"/>
</dbReference>
<protein>
    <recommendedName>
        <fullName evidence="1">Serine aminopeptidase S33 domain-containing protein</fullName>
    </recommendedName>
</protein>
<dbReference type="Pfam" id="PF12146">
    <property type="entry name" value="Hydrolase_4"/>
    <property type="match status" value="1"/>
</dbReference>
<evidence type="ECO:0000313" key="3">
    <source>
        <dbReference type="Proteomes" id="UP001157034"/>
    </source>
</evidence>
<reference evidence="3" key="1">
    <citation type="journal article" date="2019" name="Int. J. Syst. Evol. Microbiol.">
        <title>The Global Catalogue of Microorganisms (GCM) 10K type strain sequencing project: providing services to taxonomists for standard genome sequencing and annotation.</title>
        <authorList>
            <consortium name="The Broad Institute Genomics Platform"/>
            <consortium name="The Broad Institute Genome Sequencing Center for Infectious Disease"/>
            <person name="Wu L."/>
            <person name="Ma J."/>
        </authorList>
    </citation>
    <scope>NUCLEOTIDE SEQUENCE [LARGE SCALE GENOMIC DNA]</scope>
    <source>
        <strain evidence="3">NBRC 108894</strain>
    </source>
</reference>
<name>A0ABQ6K7R2_9MICO</name>
<evidence type="ECO:0000313" key="2">
    <source>
        <dbReference type="EMBL" id="GMA94990.1"/>
    </source>
</evidence>